<keyword evidence="2" id="KW-1185">Reference proteome</keyword>
<dbReference type="Proteomes" id="UP001054821">
    <property type="component" value="Chromosome 2"/>
</dbReference>
<dbReference type="EMBL" id="JAJFAZ020000002">
    <property type="protein sequence ID" value="KAI5346074.1"/>
    <property type="molecule type" value="Genomic_DNA"/>
</dbReference>
<proteinExistence type="predicted"/>
<organism evidence="1 2">
    <name type="scientific">Prunus dulcis</name>
    <name type="common">Almond</name>
    <name type="synonym">Amygdalus dulcis</name>
    <dbReference type="NCBI Taxonomy" id="3755"/>
    <lineage>
        <taxon>Eukaryota</taxon>
        <taxon>Viridiplantae</taxon>
        <taxon>Streptophyta</taxon>
        <taxon>Embryophyta</taxon>
        <taxon>Tracheophyta</taxon>
        <taxon>Spermatophyta</taxon>
        <taxon>Magnoliopsida</taxon>
        <taxon>eudicotyledons</taxon>
        <taxon>Gunneridae</taxon>
        <taxon>Pentapetalae</taxon>
        <taxon>rosids</taxon>
        <taxon>fabids</taxon>
        <taxon>Rosales</taxon>
        <taxon>Rosaceae</taxon>
        <taxon>Amygdaloideae</taxon>
        <taxon>Amygdaleae</taxon>
        <taxon>Prunus</taxon>
    </lineage>
</organism>
<protein>
    <submittedName>
        <fullName evidence="1">Uncharacterized protein</fullName>
    </submittedName>
</protein>
<comment type="caution">
    <text evidence="1">The sequence shown here is derived from an EMBL/GenBank/DDBJ whole genome shotgun (WGS) entry which is preliminary data.</text>
</comment>
<accession>A0AAD4ZHH6</accession>
<gene>
    <name evidence="1" type="ORF">L3X38_013953</name>
</gene>
<dbReference type="AlphaFoldDB" id="A0AAD4ZHH6"/>
<sequence>MCFGVEFRSQMEESLREAKNVGERRKKKMQWVGPEKEVNKRTSELVLLRAGFQTCLVLLSVSETIPQDKGLRVLLNLCAIWGGKSVFH</sequence>
<name>A0AAD4ZHH6_PRUDU</name>
<evidence type="ECO:0000313" key="2">
    <source>
        <dbReference type="Proteomes" id="UP001054821"/>
    </source>
</evidence>
<evidence type="ECO:0000313" key="1">
    <source>
        <dbReference type="EMBL" id="KAI5346074.1"/>
    </source>
</evidence>
<reference evidence="1 2" key="1">
    <citation type="journal article" date="2022" name="G3 (Bethesda)">
        <title>Whole-genome sequence and methylome profiling of the almond [Prunus dulcis (Mill.) D.A. Webb] cultivar 'Nonpareil'.</title>
        <authorList>
            <person name="D'Amico-Willman K.M."/>
            <person name="Ouma W.Z."/>
            <person name="Meulia T."/>
            <person name="Sideli G.M."/>
            <person name="Gradziel T.M."/>
            <person name="Fresnedo-Ramirez J."/>
        </authorList>
    </citation>
    <scope>NUCLEOTIDE SEQUENCE [LARGE SCALE GENOMIC DNA]</scope>
    <source>
        <strain evidence="1">Clone GOH B32 T37-40</strain>
    </source>
</reference>